<sequence>MRLVTLSTLLLSVAAFSVSFEVTAGSTAHDWAKITTPSQESSQSIGTYTSGCISGAATLPLDGQGYQVMRLSRHRYYGHPNLIDFIQHLGQFSAEQKLGSLLIGDLGQPRGGPTLSGHRSHQSGLDVDIWFLLSEQASSRQLTANERETWSAPSVVDMQNDIIDYRHWSQDLAKVLEAAARQPEVDRIFVNASIKQELCKNKSAGASEWLRKIRPWWKHDDHFHVRLKCPPHNPHCDSQDPLPAGDGCDASLAWWFSAEAKAPSKNVPLPPPPLPALCEQLLRRP</sequence>
<evidence type="ECO:0000256" key="7">
    <source>
        <dbReference type="ARBA" id="ARBA00023049"/>
    </source>
</evidence>
<comment type="caution">
    <text evidence="9">The sequence shown here is derived from an EMBL/GenBank/DDBJ whole genome shotgun (WGS) entry which is preliminary data.</text>
</comment>
<evidence type="ECO:0000313" key="10">
    <source>
        <dbReference type="Proteomes" id="UP001524570"/>
    </source>
</evidence>
<feature type="chain" id="PRO_5045681097" evidence="8">
    <location>
        <begin position="25"/>
        <end position="285"/>
    </location>
</feature>
<evidence type="ECO:0000313" key="9">
    <source>
        <dbReference type="EMBL" id="MCQ8116684.1"/>
    </source>
</evidence>
<dbReference type="PIRSF" id="PIRSF018455">
    <property type="entry name" value="MepA"/>
    <property type="match status" value="1"/>
</dbReference>
<evidence type="ECO:0000256" key="6">
    <source>
        <dbReference type="ARBA" id="ARBA00022833"/>
    </source>
</evidence>
<keyword evidence="5 9" id="KW-0378">Hydrolase</keyword>
<dbReference type="RefSeq" id="WP_256605919.1">
    <property type="nucleotide sequence ID" value="NZ_JANIBL010000009.1"/>
</dbReference>
<feature type="signal peptide" evidence="8">
    <location>
        <begin position="1"/>
        <end position="24"/>
    </location>
</feature>
<evidence type="ECO:0000256" key="1">
    <source>
        <dbReference type="ARBA" id="ARBA00022670"/>
    </source>
</evidence>
<evidence type="ECO:0000256" key="8">
    <source>
        <dbReference type="SAM" id="SignalP"/>
    </source>
</evidence>
<dbReference type="InterPro" id="IPR009045">
    <property type="entry name" value="Zn_M74/Hedgehog-like"/>
</dbReference>
<protein>
    <submittedName>
        <fullName evidence="9">Penicillin-insensitive murein endopeptidase</fullName>
        <ecNumber evidence="9">3.4.-.-</ecNumber>
    </submittedName>
</protein>
<keyword evidence="10" id="KW-1185">Reference proteome</keyword>
<keyword evidence="1" id="KW-0645">Protease</keyword>
<evidence type="ECO:0000256" key="3">
    <source>
        <dbReference type="ARBA" id="ARBA00022729"/>
    </source>
</evidence>
<dbReference type="GO" id="GO:0016787">
    <property type="term" value="F:hydrolase activity"/>
    <property type="evidence" value="ECO:0007669"/>
    <property type="project" value="UniProtKB-KW"/>
</dbReference>
<accession>A0ABT1TPI1</accession>
<name>A0ABT1TPI1_9GAMM</name>
<keyword evidence="2" id="KW-0479">Metal-binding</keyword>
<dbReference type="SUPFAM" id="SSF55166">
    <property type="entry name" value="Hedgehog/DD-peptidase"/>
    <property type="match status" value="1"/>
</dbReference>
<evidence type="ECO:0000256" key="2">
    <source>
        <dbReference type="ARBA" id="ARBA00022723"/>
    </source>
</evidence>
<dbReference type="EC" id="3.4.-.-" evidence="9"/>
<gene>
    <name evidence="9" type="primary">mepA</name>
    <name evidence="9" type="ORF">NP589_04540</name>
</gene>
<dbReference type="Gene3D" id="3.30.1380.10">
    <property type="match status" value="1"/>
</dbReference>
<dbReference type="Pfam" id="PF03411">
    <property type="entry name" value="Peptidase_M74"/>
    <property type="match status" value="1"/>
</dbReference>
<keyword evidence="4" id="KW-0574">Periplasm</keyword>
<reference evidence="9 10" key="1">
    <citation type="submission" date="2022-07" db="EMBL/GenBank/DDBJ databases">
        <title>Methylomonas rivi sp. nov., Methylomonas rosea sp. nov., Methylomonas aureus sp. nov. and Methylomonas subterranea sp. nov., four novel methanotrophs isolated from a freshwater creek and the deep terrestrial subsurface.</title>
        <authorList>
            <person name="Abin C."/>
            <person name="Sankaranarayanan K."/>
            <person name="Garner C."/>
            <person name="Sindelar R."/>
            <person name="Kotary K."/>
            <person name="Garner R."/>
            <person name="Barclay S."/>
            <person name="Lawson P."/>
            <person name="Krumholz L."/>
        </authorList>
    </citation>
    <scope>NUCLEOTIDE SEQUENCE [LARGE SCALE GENOMIC DNA]</scope>
    <source>
        <strain evidence="9 10">WSC-7</strain>
    </source>
</reference>
<dbReference type="Proteomes" id="UP001524570">
    <property type="component" value="Unassembled WGS sequence"/>
</dbReference>
<evidence type="ECO:0000256" key="5">
    <source>
        <dbReference type="ARBA" id="ARBA00022801"/>
    </source>
</evidence>
<dbReference type="EMBL" id="JANIBL010000009">
    <property type="protein sequence ID" value="MCQ8116684.1"/>
    <property type="molecule type" value="Genomic_DNA"/>
</dbReference>
<dbReference type="NCBIfam" id="NF006947">
    <property type="entry name" value="PRK09429.1"/>
    <property type="match status" value="1"/>
</dbReference>
<keyword evidence="3 8" id="KW-0732">Signal</keyword>
<keyword evidence="7" id="KW-0482">Metalloprotease</keyword>
<proteinExistence type="predicted"/>
<keyword evidence="6" id="KW-0862">Zinc</keyword>
<dbReference type="InterPro" id="IPR005073">
    <property type="entry name" value="Peptidase_M74"/>
</dbReference>
<evidence type="ECO:0000256" key="4">
    <source>
        <dbReference type="ARBA" id="ARBA00022764"/>
    </source>
</evidence>
<organism evidence="9 10">
    <name type="scientific">Methylomonas rosea</name>
    <dbReference type="NCBI Taxonomy" id="2952227"/>
    <lineage>
        <taxon>Bacteria</taxon>
        <taxon>Pseudomonadati</taxon>
        <taxon>Pseudomonadota</taxon>
        <taxon>Gammaproteobacteria</taxon>
        <taxon>Methylococcales</taxon>
        <taxon>Methylococcaceae</taxon>
        <taxon>Methylomonas</taxon>
    </lineage>
</organism>